<organism evidence="2 3">
    <name type="scientific">Thioclava electrotropha</name>
    <dbReference type="NCBI Taxonomy" id="1549850"/>
    <lineage>
        <taxon>Bacteria</taxon>
        <taxon>Pseudomonadati</taxon>
        <taxon>Pseudomonadota</taxon>
        <taxon>Alphaproteobacteria</taxon>
        <taxon>Rhodobacterales</taxon>
        <taxon>Paracoccaceae</taxon>
        <taxon>Thioclava</taxon>
    </lineage>
</organism>
<keyword evidence="1" id="KW-0732">Signal</keyword>
<proteinExistence type="predicted"/>
<dbReference type="RefSeq" id="WP_078540850.1">
    <property type="nucleotide sequence ID" value="NZ_CP053562.1"/>
</dbReference>
<sequence>MRHASVFALRGVVFCLAAAVSAGPALAQSALGFTGAELTIEDTSGDFGAARADLSADFALTPAHGLQLDLGANDAGPRWRGDLAAHLYMAPTERAKYGLFAAVSDTSHASQTAYAAGAEAMWAVGARGSVSARGGLGTIKPGSNDYVFAGLAGLWDVSPRTTLTADLSVVDISELAFSSRETTAALGIGHRLGDGPATLFTRIERAHFTGRPDSRDETRLALGLTLRFGSRGHGVRNKSFAPIRPLDGLFARGTFALD</sequence>
<evidence type="ECO:0000313" key="2">
    <source>
        <dbReference type="EMBL" id="QPZ91319.1"/>
    </source>
</evidence>
<dbReference type="EMBL" id="CP053562">
    <property type="protein sequence ID" value="QPZ91319.1"/>
    <property type="molecule type" value="Genomic_DNA"/>
</dbReference>
<evidence type="ECO:0000256" key="1">
    <source>
        <dbReference type="SAM" id="SignalP"/>
    </source>
</evidence>
<evidence type="ECO:0008006" key="4">
    <source>
        <dbReference type="Google" id="ProtNLM"/>
    </source>
</evidence>
<protein>
    <recommendedName>
        <fullName evidence="4">Autotransporter domain-containing protein</fullName>
    </recommendedName>
</protein>
<accession>A0ABX6YVK4</accession>
<name>A0ABX6YVK4_9RHOB</name>
<gene>
    <name evidence="2" type="ORF">AKL02_010665</name>
</gene>
<keyword evidence="3" id="KW-1185">Reference proteome</keyword>
<evidence type="ECO:0000313" key="3">
    <source>
        <dbReference type="Proteomes" id="UP000192422"/>
    </source>
</evidence>
<reference evidence="2 3" key="1">
    <citation type="submission" date="2020-05" db="EMBL/GenBank/DDBJ databases">
        <title>Thioclava electrotropha strain Elox9 finished genome.</title>
        <authorList>
            <person name="Rowe A.R."/>
            <person name="Wilbanks E.G."/>
        </authorList>
    </citation>
    <scope>NUCLEOTIDE SEQUENCE [LARGE SCALE GENOMIC DNA]</scope>
    <source>
        <strain evidence="2 3">Elox9</strain>
    </source>
</reference>
<feature type="signal peptide" evidence="1">
    <location>
        <begin position="1"/>
        <end position="27"/>
    </location>
</feature>
<dbReference type="Proteomes" id="UP000192422">
    <property type="component" value="Chromosome"/>
</dbReference>
<feature type="chain" id="PRO_5045068875" description="Autotransporter domain-containing protein" evidence="1">
    <location>
        <begin position="28"/>
        <end position="258"/>
    </location>
</feature>